<dbReference type="OrthoDB" id="9776488at2"/>
<evidence type="ECO:0000256" key="9">
    <source>
        <dbReference type="PIRNR" id="PIRNR038994"/>
    </source>
</evidence>
<dbReference type="SUPFAM" id="SSF51556">
    <property type="entry name" value="Metallo-dependent hydrolases"/>
    <property type="match status" value="1"/>
</dbReference>
<dbReference type="SUPFAM" id="SSF51338">
    <property type="entry name" value="Composite domain of metallo-dependent hydrolases"/>
    <property type="match status" value="1"/>
</dbReference>
<dbReference type="EMBL" id="SCFR01000010">
    <property type="protein sequence ID" value="TFF66478.1"/>
    <property type="molecule type" value="Genomic_DNA"/>
</dbReference>
<dbReference type="GO" id="GO:0046872">
    <property type="term" value="F:metal ion binding"/>
    <property type="evidence" value="ECO:0007669"/>
    <property type="project" value="UniProtKB-KW"/>
</dbReference>
<comment type="cofactor">
    <cofactor evidence="12">
        <name>a divalent metal cation</name>
        <dbReference type="ChEBI" id="CHEBI:60240"/>
    </cofactor>
    <text evidence="12">Binds 1 divalent metal cation per subunit.</text>
</comment>
<feature type="binding site" evidence="11">
    <location>
        <position position="223"/>
    </location>
    <ligand>
        <name>substrate</name>
    </ligand>
</feature>
<evidence type="ECO:0000256" key="3">
    <source>
        <dbReference type="ARBA" id="ARBA00018029"/>
    </source>
</evidence>
<feature type="binding site" evidence="12">
    <location>
        <position position="125"/>
    </location>
    <ligand>
        <name>Zn(2+)</name>
        <dbReference type="ChEBI" id="CHEBI:29105"/>
    </ligand>
</feature>
<keyword evidence="4 12" id="KW-0479">Metal-binding</keyword>
<gene>
    <name evidence="14" type="primary">nagA</name>
    <name evidence="14" type="ORF">EQF91_04015</name>
</gene>
<protein>
    <recommendedName>
        <fullName evidence="3">N-acetylglucosamine-6-phosphate deacetylase</fullName>
        <ecNumber evidence="2">3.5.1.25</ecNumber>
    </recommendedName>
</protein>
<evidence type="ECO:0000256" key="7">
    <source>
        <dbReference type="ARBA" id="ARBA00047647"/>
    </source>
</evidence>
<dbReference type="Pfam" id="PF01979">
    <property type="entry name" value="Amidohydro_1"/>
    <property type="match status" value="1"/>
</dbReference>
<evidence type="ECO:0000259" key="13">
    <source>
        <dbReference type="Pfam" id="PF01979"/>
    </source>
</evidence>
<evidence type="ECO:0000256" key="12">
    <source>
        <dbReference type="PIRSR" id="PIRSR038994-3"/>
    </source>
</evidence>
<evidence type="ECO:0000256" key="4">
    <source>
        <dbReference type="ARBA" id="ARBA00022723"/>
    </source>
</evidence>
<reference evidence="14 15" key="1">
    <citation type="submission" date="2019-01" db="EMBL/GenBank/DDBJ databases">
        <title>Draft Genome Sequences of Helcococcus ovis Strains Isolated from the Uterus and Vagina of Dairy Cows with Metritis.</title>
        <authorList>
            <person name="Cunha F."/>
            <person name="Jeon S.J."/>
            <person name="Kutzer P."/>
            <person name="Galvao K.N."/>
        </authorList>
    </citation>
    <scope>NUCLEOTIDE SEQUENCE [LARGE SCALE GENOMIC DNA]</scope>
    <source>
        <strain evidence="14 15">KG-37</strain>
    </source>
</reference>
<comment type="caution">
    <text evidence="14">The sequence shown here is derived from an EMBL/GenBank/DDBJ whole genome shotgun (WGS) entry which is preliminary data.</text>
</comment>
<dbReference type="InterPro" id="IPR011059">
    <property type="entry name" value="Metal-dep_hydrolase_composite"/>
</dbReference>
<evidence type="ECO:0000256" key="5">
    <source>
        <dbReference type="ARBA" id="ARBA00022801"/>
    </source>
</evidence>
<feature type="active site" description="Proton donor/acceptor" evidence="10">
    <location>
        <position position="269"/>
    </location>
</feature>
<dbReference type="EC" id="3.5.1.25" evidence="2"/>
<evidence type="ECO:0000256" key="1">
    <source>
        <dbReference type="ARBA" id="ARBA00010716"/>
    </source>
</evidence>
<evidence type="ECO:0000313" key="14">
    <source>
        <dbReference type="EMBL" id="TFF66478.1"/>
    </source>
</evidence>
<dbReference type="Gene3D" id="3.20.20.140">
    <property type="entry name" value="Metal-dependent hydrolases"/>
    <property type="match status" value="1"/>
</dbReference>
<dbReference type="PANTHER" id="PTHR11113">
    <property type="entry name" value="N-ACETYLGLUCOSAMINE-6-PHOSPHATE DEACETYLASE"/>
    <property type="match status" value="1"/>
</dbReference>
<dbReference type="AlphaFoldDB" id="A0A4R9C1I2"/>
<organism evidence="14 15">
    <name type="scientific">Helcococcus ovis</name>
    <dbReference type="NCBI Taxonomy" id="72026"/>
    <lineage>
        <taxon>Bacteria</taxon>
        <taxon>Bacillati</taxon>
        <taxon>Bacillota</taxon>
        <taxon>Tissierellia</taxon>
        <taxon>Tissierellales</taxon>
        <taxon>Peptoniphilaceae</taxon>
        <taxon>Helcococcus</taxon>
    </lineage>
</organism>
<dbReference type="InterPro" id="IPR032466">
    <property type="entry name" value="Metal_Hydrolase"/>
</dbReference>
<dbReference type="FunFam" id="3.20.20.140:FF:000004">
    <property type="entry name" value="N-acetylglucosamine-6-phosphate deacetylase"/>
    <property type="match status" value="1"/>
</dbReference>
<comment type="similarity">
    <text evidence="1 9">Belongs to the metallo-dependent hydrolases superfamily. NagA family.</text>
</comment>
<dbReference type="NCBIfam" id="TIGR00221">
    <property type="entry name" value="nagA"/>
    <property type="match status" value="1"/>
</dbReference>
<name>A0A4R9C1I2_9FIRM</name>
<dbReference type="InterPro" id="IPR006680">
    <property type="entry name" value="Amidohydro-rel"/>
</dbReference>
<dbReference type="RefSeq" id="WP_134711708.1">
    <property type="nucleotide sequence ID" value="NZ_CP119081.1"/>
</dbReference>
<evidence type="ECO:0000256" key="6">
    <source>
        <dbReference type="ARBA" id="ARBA00023277"/>
    </source>
</evidence>
<feature type="domain" description="Amidohydrolase-related" evidence="13">
    <location>
        <begin position="47"/>
        <end position="374"/>
    </location>
</feature>
<dbReference type="CDD" id="cd00854">
    <property type="entry name" value="NagA"/>
    <property type="match status" value="1"/>
</dbReference>
<evidence type="ECO:0000256" key="8">
    <source>
        <dbReference type="ARBA" id="ARBA00060590"/>
    </source>
</evidence>
<dbReference type="InterPro" id="IPR003764">
    <property type="entry name" value="GlcNAc_6-P_deAcase"/>
</dbReference>
<keyword evidence="6 9" id="KW-0119">Carbohydrate metabolism</keyword>
<proteinExistence type="inferred from homology"/>
<dbReference type="PIRSF" id="PIRSF038994">
    <property type="entry name" value="NagA"/>
    <property type="match status" value="1"/>
</dbReference>
<evidence type="ECO:0000256" key="2">
    <source>
        <dbReference type="ARBA" id="ARBA00011899"/>
    </source>
</evidence>
<dbReference type="GeneID" id="97030714"/>
<dbReference type="Gene3D" id="2.30.40.10">
    <property type="entry name" value="Urease, subunit C, domain 1"/>
    <property type="match status" value="1"/>
</dbReference>
<dbReference type="GO" id="GO:0006046">
    <property type="term" value="P:N-acetylglucosamine catabolic process"/>
    <property type="evidence" value="ECO:0007669"/>
    <property type="project" value="TreeGrafter"/>
</dbReference>
<dbReference type="PANTHER" id="PTHR11113:SF14">
    <property type="entry name" value="N-ACETYLGLUCOSAMINE-6-PHOSPHATE DEACETYLASE"/>
    <property type="match status" value="1"/>
</dbReference>
<evidence type="ECO:0000256" key="10">
    <source>
        <dbReference type="PIRSR" id="PIRSR038994-1"/>
    </source>
</evidence>
<feature type="binding site" evidence="11">
    <location>
        <begin position="302"/>
        <end position="304"/>
    </location>
    <ligand>
        <name>substrate</name>
    </ligand>
</feature>
<evidence type="ECO:0000256" key="11">
    <source>
        <dbReference type="PIRSR" id="PIRSR038994-2"/>
    </source>
</evidence>
<feature type="binding site" evidence="11">
    <location>
        <position position="246"/>
    </location>
    <ligand>
        <name>substrate</name>
    </ligand>
</feature>
<feature type="binding site" evidence="11">
    <location>
        <begin position="215"/>
        <end position="216"/>
    </location>
    <ligand>
        <name>substrate</name>
    </ligand>
</feature>
<accession>A0A4R9C1I2</accession>
<evidence type="ECO:0000313" key="15">
    <source>
        <dbReference type="Proteomes" id="UP000297454"/>
    </source>
</evidence>
<keyword evidence="15" id="KW-1185">Reference proteome</keyword>
<feature type="binding site" evidence="12">
    <location>
        <position position="191"/>
    </location>
    <ligand>
        <name>Zn(2+)</name>
        <dbReference type="ChEBI" id="CHEBI:29105"/>
    </ligand>
</feature>
<dbReference type="Proteomes" id="UP000297454">
    <property type="component" value="Unassembled WGS sequence"/>
</dbReference>
<comment type="catalytic activity">
    <reaction evidence="7">
        <text>N-acetyl-D-glucosamine 6-phosphate + H2O = D-glucosamine 6-phosphate + acetate</text>
        <dbReference type="Rhea" id="RHEA:22936"/>
        <dbReference type="ChEBI" id="CHEBI:15377"/>
        <dbReference type="ChEBI" id="CHEBI:30089"/>
        <dbReference type="ChEBI" id="CHEBI:57513"/>
        <dbReference type="ChEBI" id="CHEBI:58725"/>
        <dbReference type="EC" id="3.5.1.25"/>
    </reaction>
</comment>
<dbReference type="GO" id="GO:0008448">
    <property type="term" value="F:N-acetylglucosamine-6-phosphate deacetylase activity"/>
    <property type="evidence" value="ECO:0007669"/>
    <property type="project" value="UniProtKB-EC"/>
</dbReference>
<sequence>MKTYYKANKIFTENRVIENGFMVVEGSKIVEFLNEYDGEFIDFGDKYIAPGLVDTHVHGYKNVDVTDAVEGALNVMSEGVLQMGVTSFLPTTLTSSVEQLNKALEVIGKEYKDVKGAKVKGIFMEGPYFTEEFKGAQNPAYMSDPSIDQLKKWQEISNNLIKKIAVAPERKGVAEFTREARKMGVYVALGHSNATYDDAMKAIDAGANIFVHLYNGMRGLHHREPGMVGAALQSDAYAELICDGHHVNPKSVDVAVKAKGHDKIALITDCMRAGGMPDGNYKLGEFPVTVKDGTARLDSGSLAGSILDLIDGVKNVYNWDIATLKEAIDMGSKYPARSVGLDNECGILQIGRDADFIVLDKNFVLLKTFINGELKYQK</sequence>
<feature type="binding site" evidence="11">
    <location>
        <position position="136"/>
    </location>
    <ligand>
        <name>substrate</name>
    </ligand>
</feature>
<feature type="binding site" evidence="12">
    <location>
        <position position="212"/>
    </location>
    <ligand>
        <name>Zn(2+)</name>
        <dbReference type="ChEBI" id="CHEBI:29105"/>
    </ligand>
</feature>
<comment type="pathway">
    <text evidence="8">Amino-sugar metabolism; N-acetylneuraminate degradation; D-fructose 6-phosphate from N-acetylneuraminate: step 4/5.</text>
</comment>
<keyword evidence="5 9" id="KW-0378">Hydrolase</keyword>